<evidence type="ECO:0000256" key="4">
    <source>
        <dbReference type="ARBA" id="ARBA00022679"/>
    </source>
</evidence>
<reference evidence="13 14" key="1">
    <citation type="journal article" date="2013" name="PLoS ONE">
        <title>Cultivation and Complete Genome Sequencing of Gloeobacter kilaueensis sp. nov., from a Lava Cave in Kilauea Caldera, Hawai'i.</title>
        <authorList>
            <person name="Saw J.H."/>
            <person name="Schatz M."/>
            <person name="Brown M.V."/>
            <person name="Kunkel D.D."/>
            <person name="Foster J.S."/>
            <person name="Shick H."/>
            <person name="Christensen S."/>
            <person name="Hou S."/>
            <person name="Wan X."/>
            <person name="Donachie S.P."/>
        </authorList>
    </citation>
    <scope>NUCLEOTIDE SEQUENCE [LARGE SCALE GENOMIC DNA]</scope>
    <source>
        <strain evidence="14">JS</strain>
    </source>
</reference>
<dbReference type="InterPro" id="IPR032828">
    <property type="entry name" value="PolyA_RNA-bd"/>
</dbReference>
<keyword evidence="5" id="KW-0819">tRNA processing</keyword>
<evidence type="ECO:0000313" key="14">
    <source>
        <dbReference type="Proteomes" id="UP000017396"/>
    </source>
</evidence>
<dbReference type="NCBIfam" id="TIGR00277">
    <property type="entry name" value="HDIG"/>
    <property type="match status" value="1"/>
</dbReference>
<dbReference type="CDD" id="cd00077">
    <property type="entry name" value="HDc"/>
    <property type="match status" value="1"/>
</dbReference>
<dbReference type="Pfam" id="PF12627">
    <property type="entry name" value="PolyA_pol_RNAbd"/>
    <property type="match status" value="1"/>
</dbReference>
<keyword evidence="7" id="KW-0479">Metal-binding</keyword>
<dbReference type="Gene3D" id="1.10.3090.10">
    <property type="entry name" value="cca-adding enzyme, domain 2"/>
    <property type="match status" value="1"/>
</dbReference>
<keyword evidence="8" id="KW-0547">Nucleotide-binding</keyword>
<dbReference type="InterPro" id="IPR032810">
    <property type="entry name" value="CCA-adding_enz_C"/>
</dbReference>
<evidence type="ECO:0000256" key="6">
    <source>
        <dbReference type="ARBA" id="ARBA00022695"/>
    </source>
</evidence>
<keyword evidence="9" id="KW-0460">Magnesium</keyword>
<dbReference type="Proteomes" id="UP000017396">
    <property type="component" value="Chromosome"/>
</dbReference>
<evidence type="ECO:0000256" key="11">
    <source>
        <dbReference type="RuleBase" id="RU003953"/>
    </source>
</evidence>
<dbReference type="Pfam" id="PF13735">
    <property type="entry name" value="tRNA_NucTran2_2"/>
    <property type="match status" value="1"/>
</dbReference>
<evidence type="ECO:0000256" key="8">
    <source>
        <dbReference type="ARBA" id="ARBA00022741"/>
    </source>
</evidence>
<dbReference type="KEGG" id="glj:GKIL_3136"/>
<comment type="similarity">
    <text evidence="2 11">Belongs to the tRNA nucleotidyltransferase/poly(A) polymerase family.</text>
</comment>
<dbReference type="SUPFAM" id="SSF81301">
    <property type="entry name" value="Nucleotidyltransferase"/>
    <property type="match status" value="1"/>
</dbReference>
<proteinExistence type="inferred from homology"/>
<dbReference type="SMART" id="SM00471">
    <property type="entry name" value="HDc"/>
    <property type="match status" value="1"/>
</dbReference>
<dbReference type="InterPro" id="IPR002646">
    <property type="entry name" value="PolA_pol_head_dom"/>
</dbReference>
<sequence length="477" mass="51898">MGSPSQNFAQALQPLCERIPFDLALWPGPIALVGGSVRDALLGRERAPIDLDFVTPGPVIDRARALSRHLKAGFALLDAENEIVRLVLAGGLTLDFARQQGEDLRADLARRDYTMNALAWDLRTGELVDPCGGLADLEAGRLRAISEANLTHDPLRLLRAHRLQAQLGLTIDSQTQGWLTVHAPLLAHVSAERVREELCAMLASPPGADALEAAYGDGLFAFWLPELAAMEPIGPSDYHHLPLVAHTFEVVRQVDGAIADFGQFLTSDLQRQVSGGHSVATLVKLAALLHDIAKPATQQRDALTGSLSFPAHETLGAQMSRTVLQRLKCSREEERWVTALVQHHLRPGHLASHLPPSRRAIYRLCRDLGEMLPALLVLALADRRSTRGPLVRAADFERAEALTHLLLEHYYTPADPLAHPPVLLDGRDLMRALALPPGPIVGRLLAAIQEAQATGEVADREQALALAQKLALAERPQ</sequence>
<evidence type="ECO:0000313" key="13">
    <source>
        <dbReference type="EMBL" id="AGY59382.1"/>
    </source>
</evidence>
<evidence type="ECO:0000256" key="3">
    <source>
        <dbReference type="ARBA" id="ARBA00022555"/>
    </source>
</evidence>
<evidence type="ECO:0000256" key="1">
    <source>
        <dbReference type="ARBA" id="ARBA00001946"/>
    </source>
</evidence>
<evidence type="ECO:0000256" key="10">
    <source>
        <dbReference type="ARBA" id="ARBA00022884"/>
    </source>
</evidence>
<dbReference type="CDD" id="cd05398">
    <property type="entry name" value="NT_ClassII-CCAase"/>
    <property type="match status" value="1"/>
</dbReference>
<dbReference type="EMBL" id="CP003587">
    <property type="protein sequence ID" value="AGY59382.1"/>
    <property type="molecule type" value="Genomic_DNA"/>
</dbReference>
<dbReference type="GO" id="GO:0016787">
    <property type="term" value="F:hydrolase activity"/>
    <property type="evidence" value="ECO:0007669"/>
    <property type="project" value="UniProtKB-KW"/>
</dbReference>
<evidence type="ECO:0000256" key="7">
    <source>
        <dbReference type="ARBA" id="ARBA00022723"/>
    </source>
</evidence>
<dbReference type="InterPro" id="IPR043519">
    <property type="entry name" value="NT_sf"/>
</dbReference>
<dbReference type="Pfam" id="PF01743">
    <property type="entry name" value="PolyA_pol"/>
    <property type="match status" value="1"/>
</dbReference>
<keyword evidence="3" id="KW-0820">tRNA-binding</keyword>
<evidence type="ECO:0000256" key="2">
    <source>
        <dbReference type="ARBA" id="ARBA00007265"/>
    </source>
</evidence>
<protein>
    <submittedName>
        <fullName evidence="13">Polynucleotide adenylyltransferase/metal dependent phosphohydrolase</fullName>
        <ecNumber evidence="13">2.7.7.19</ecNumber>
    </submittedName>
</protein>
<dbReference type="eggNOG" id="COG0617">
    <property type="taxonomic scope" value="Bacteria"/>
</dbReference>
<dbReference type="InterPro" id="IPR003607">
    <property type="entry name" value="HD/PDEase_dom"/>
</dbReference>
<accession>U5QK89</accession>
<evidence type="ECO:0000259" key="12">
    <source>
        <dbReference type="SMART" id="SM00471"/>
    </source>
</evidence>
<dbReference type="GO" id="GO:0046872">
    <property type="term" value="F:metal ion binding"/>
    <property type="evidence" value="ECO:0007669"/>
    <property type="project" value="UniProtKB-KW"/>
</dbReference>
<keyword evidence="6 13" id="KW-0548">Nucleotidyltransferase</keyword>
<dbReference type="PANTHER" id="PTHR47545:SF2">
    <property type="entry name" value="CC-ADDING TRNA NUCLEOTIDYLTRANSFERASE"/>
    <property type="match status" value="1"/>
</dbReference>
<keyword evidence="13" id="KW-0378">Hydrolase</keyword>
<dbReference type="EC" id="2.7.7.19" evidence="13"/>
<dbReference type="GO" id="GO:0000049">
    <property type="term" value="F:tRNA binding"/>
    <property type="evidence" value="ECO:0007669"/>
    <property type="project" value="UniProtKB-KW"/>
</dbReference>
<dbReference type="InterPro" id="IPR006675">
    <property type="entry name" value="HDIG_dom"/>
</dbReference>
<dbReference type="GO" id="GO:0000166">
    <property type="term" value="F:nucleotide binding"/>
    <property type="evidence" value="ECO:0007669"/>
    <property type="project" value="UniProtKB-KW"/>
</dbReference>
<dbReference type="PATRIC" id="fig|1183438.3.peg.3086"/>
<dbReference type="STRING" id="1183438.GKIL_3136"/>
<evidence type="ECO:0000256" key="5">
    <source>
        <dbReference type="ARBA" id="ARBA00022694"/>
    </source>
</evidence>
<keyword evidence="10 11" id="KW-0694">RNA-binding</keyword>
<evidence type="ECO:0000256" key="9">
    <source>
        <dbReference type="ARBA" id="ARBA00022842"/>
    </source>
</evidence>
<dbReference type="HOGENOM" id="CLU_015961_6_0_3"/>
<name>U5QK89_GLOK1</name>
<dbReference type="OrthoDB" id="9805698at2"/>
<gene>
    <name evidence="13" type="primary">pcnB</name>
    <name evidence="13" type="ORF">GKIL_3136</name>
</gene>
<dbReference type="RefSeq" id="WP_023174642.1">
    <property type="nucleotide sequence ID" value="NC_022600.1"/>
</dbReference>
<dbReference type="AlphaFoldDB" id="U5QK89"/>
<feature type="domain" description="HD/PDEase" evidence="12">
    <location>
        <begin position="239"/>
        <end position="396"/>
    </location>
</feature>
<dbReference type="Gene3D" id="3.30.460.10">
    <property type="entry name" value="Beta Polymerase, domain 2"/>
    <property type="match status" value="1"/>
</dbReference>
<dbReference type="SUPFAM" id="SSF81891">
    <property type="entry name" value="Poly A polymerase C-terminal region-like"/>
    <property type="match status" value="1"/>
</dbReference>
<organism evidence="13 14">
    <name type="scientific">Gloeobacter kilaueensis (strain ATCC BAA-2537 / CCAP 1431/1 / ULC 316 / JS1)</name>
    <dbReference type="NCBI Taxonomy" id="1183438"/>
    <lineage>
        <taxon>Bacteria</taxon>
        <taxon>Bacillati</taxon>
        <taxon>Cyanobacteriota</taxon>
        <taxon>Cyanophyceae</taxon>
        <taxon>Gloeobacterales</taxon>
        <taxon>Gloeobacteraceae</taxon>
        <taxon>Gloeobacter</taxon>
    </lineage>
</organism>
<dbReference type="Pfam" id="PF01966">
    <property type="entry name" value="HD"/>
    <property type="match status" value="1"/>
</dbReference>
<dbReference type="InterPro" id="IPR050124">
    <property type="entry name" value="tRNA_CCA-adding_enzyme"/>
</dbReference>
<dbReference type="GO" id="GO:1990817">
    <property type="term" value="F:poly(A) RNA polymerase activity"/>
    <property type="evidence" value="ECO:0007669"/>
    <property type="project" value="UniProtKB-EC"/>
</dbReference>
<comment type="cofactor">
    <cofactor evidence="1">
        <name>Mg(2+)</name>
        <dbReference type="ChEBI" id="CHEBI:18420"/>
    </cofactor>
</comment>
<keyword evidence="14" id="KW-1185">Reference proteome</keyword>
<keyword evidence="4 11" id="KW-0808">Transferase</keyword>
<dbReference type="GO" id="GO:0008033">
    <property type="term" value="P:tRNA processing"/>
    <property type="evidence" value="ECO:0007669"/>
    <property type="project" value="UniProtKB-KW"/>
</dbReference>
<dbReference type="InterPro" id="IPR006674">
    <property type="entry name" value="HD_domain"/>
</dbReference>
<dbReference type="PANTHER" id="PTHR47545">
    <property type="entry name" value="MULTIFUNCTIONAL CCA PROTEIN"/>
    <property type="match status" value="1"/>
</dbReference>